<dbReference type="PANTHER" id="PTHR33515">
    <property type="entry name" value="RIBOSOME-BINDING FACTOR A, CHLOROPLASTIC-RELATED"/>
    <property type="match status" value="1"/>
</dbReference>
<dbReference type="EMBL" id="PYYB01000004">
    <property type="protein sequence ID" value="PTL55073.1"/>
    <property type="molecule type" value="Genomic_DNA"/>
</dbReference>
<dbReference type="NCBIfam" id="TIGR00082">
    <property type="entry name" value="rbfA"/>
    <property type="match status" value="1"/>
</dbReference>
<comment type="similarity">
    <text evidence="2">Belongs to the RbfA family.</text>
</comment>
<dbReference type="GO" id="GO:0030490">
    <property type="term" value="P:maturation of SSU-rRNA"/>
    <property type="evidence" value="ECO:0007669"/>
    <property type="project" value="UniProtKB-UniRule"/>
</dbReference>
<comment type="subcellular location">
    <subcellularLocation>
        <location evidence="2">Cytoplasm</location>
    </subcellularLocation>
</comment>
<keyword evidence="4" id="KW-1185">Reference proteome</keyword>
<comment type="caution">
    <text evidence="3">The sequence shown here is derived from an EMBL/GenBank/DDBJ whole genome shotgun (WGS) entry which is preliminary data.</text>
</comment>
<dbReference type="GO" id="GO:0005829">
    <property type="term" value="C:cytosol"/>
    <property type="evidence" value="ECO:0007669"/>
    <property type="project" value="TreeGrafter"/>
</dbReference>
<sequence>MRRVDEAVREVLSDALTGGLKDPRIGFVTVTQVQTSPDLRHAKVFVSVLGDETVRSQTIEGLRSAHGYLQRRVSAQLRIKNTPQLDFFHDDTLDRVERLNALMQDPPEPAA</sequence>
<dbReference type="HAMAP" id="MF_00003">
    <property type="entry name" value="RbfA"/>
    <property type="match status" value="1"/>
</dbReference>
<comment type="function">
    <text evidence="2">One of several proteins that assist in the late maturation steps of the functional core of the 30S ribosomal subunit. Associates with free 30S ribosomal subunits (but not with 30S subunits that are part of 70S ribosomes or polysomes). Required for efficient processing of 16S rRNA. May interact with the 5'-terminal helix region of 16S rRNA.</text>
</comment>
<dbReference type="Gene3D" id="3.30.300.20">
    <property type="match status" value="1"/>
</dbReference>
<evidence type="ECO:0000313" key="3">
    <source>
        <dbReference type="EMBL" id="PTL55073.1"/>
    </source>
</evidence>
<proteinExistence type="inferred from homology"/>
<dbReference type="OrthoDB" id="307788at2"/>
<dbReference type="PANTHER" id="PTHR33515:SF1">
    <property type="entry name" value="RIBOSOME-BINDING FACTOR A, CHLOROPLASTIC-RELATED"/>
    <property type="match status" value="1"/>
</dbReference>
<dbReference type="InterPro" id="IPR015946">
    <property type="entry name" value="KH_dom-like_a/b"/>
</dbReference>
<accession>A0A2T4UCX7</accession>
<keyword evidence="1 2" id="KW-0690">Ribosome biogenesis</keyword>
<dbReference type="GO" id="GO:0043024">
    <property type="term" value="F:ribosomal small subunit binding"/>
    <property type="evidence" value="ECO:0007669"/>
    <property type="project" value="TreeGrafter"/>
</dbReference>
<dbReference type="AlphaFoldDB" id="A0A2T4UCX7"/>
<dbReference type="InterPro" id="IPR020053">
    <property type="entry name" value="Ribosome-bd_factorA_CS"/>
</dbReference>
<gene>
    <name evidence="2 3" type="primary">rbfA</name>
    <name evidence="3" type="ORF">C7Y72_20250</name>
</gene>
<dbReference type="InterPro" id="IPR000238">
    <property type="entry name" value="RbfA"/>
</dbReference>
<keyword evidence="2" id="KW-0963">Cytoplasm</keyword>
<evidence type="ECO:0000256" key="1">
    <source>
        <dbReference type="ARBA" id="ARBA00022517"/>
    </source>
</evidence>
<dbReference type="RefSeq" id="WP_107571174.1">
    <property type="nucleotide sequence ID" value="NZ_PYYB01000004.1"/>
</dbReference>
<evidence type="ECO:0000256" key="2">
    <source>
        <dbReference type="HAMAP-Rule" id="MF_00003"/>
    </source>
</evidence>
<dbReference type="InterPro" id="IPR023799">
    <property type="entry name" value="RbfA_dom_sf"/>
</dbReference>
<name>A0A2T4UCX7_9ACTN</name>
<protein>
    <recommendedName>
        <fullName evidence="2">Ribosome-binding factor A</fullName>
    </recommendedName>
</protein>
<comment type="subunit">
    <text evidence="2">Monomer. Binds 30S ribosomal subunits, but not 50S ribosomal subunits or 70S ribosomes.</text>
</comment>
<organism evidence="3 4">
    <name type="scientific">Paraconexibacter algicola</name>
    <dbReference type="NCBI Taxonomy" id="2133960"/>
    <lineage>
        <taxon>Bacteria</taxon>
        <taxon>Bacillati</taxon>
        <taxon>Actinomycetota</taxon>
        <taxon>Thermoleophilia</taxon>
        <taxon>Solirubrobacterales</taxon>
        <taxon>Paraconexibacteraceae</taxon>
        <taxon>Paraconexibacter</taxon>
    </lineage>
</organism>
<dbReference type="PROSITE" id="PS01319">
    <property type="entry name" value="RBFA"/>
    <property type="match status" value="1"/>
</dbReference>
<reference evidence="3 4" key="1">
    <citation type="submission" date="2018-03" db="EMBL/GenBank/DDBJ databases">
        <title>Aquarubrobacter algicola gen. nov., sp. nov., a novel actinobacterium isolated from shallow eutrophic lake during the end of cyanobacterial harmful algal blooms.</title>
        <authorList>
            <person name="Chun S.J."/>
        </authorList>
    </citation>
    <scope>NUCLEOTIDE SEQUENCE [LARGE SCALE GENOMIC DNA]</scope>
    <source>
        <strain evidence="3 4">Seoho-28</strain>
    </source>
</reference>
<dbReference type="Pfam" id="PF02033">
    <property type="entry name" value="RBFA"/>
    <property type="match status" value="1"/>
</dbReference>
<evidence type="ECO:0000313" key="4">
    <source>
        <dbReference type="Proteomes" id="UP000240739"/>
    </source>
</evidence>
<dbReference type="SUPFAM" id="SSF89919">
    <property type="entry name" value="Ribosome-binding factor A, RbfA"/>
    <property type="match status" value="1"/>
</dbReference>
<dbReference type="Proteomes" id="UP000240739">
    <property type="component" value="Unassembled WGS sequence"/>
</dbReference>